<organism evidence="3 4">
    <name type="scientific">Massilia arenae</name>
    <dbReference type="NCBI Taxonomy" id="2603288"/>
    <lineage>
        <taxon>Bacteria</taxon>
        <taxon>Pseudomonadati</taxon>
        <taxon>Pseudomonadota</taxon>
        <taxon>Betaproteobacteria</taxon>
        <taxon>Burkholderiales</taxon>
        <taxon>Oxalobacteraceae</taxon>
        <taxon>Telluria group</taxon>
        <taxon>Massilia</taxon>
    </lineage>
</organism>
<dbReference type="RefSeq" id="WP_147934144.1">
    <property type="nucleotide sequence ID" value="NZ_VPFD01000005.1"/>
</dbReference>
<name>A0A5C7G345_9BURK</name>
<dbReference type="Proteomes" id="UP000321413">
    <property type="component" value="Unassembled WGS sequence"/>
</dbReference>
<comment type="caution">
    <text evidence="3">The sequence shown here is derived from an EMBL/GenBank/DDBJ whole genome shotgun (WGS) entry which is preliminary data.</text>
</comment>
<dbReference type="Gene3D" id="3.40.190.10">
    <property type="entry name" value="Periplasmic binding protein-like II"/>
    <property type="match status" value="2"/>
</dbReference>
<dbReference type="CDD" id="cd01071">
    <property type="entry name" value="PBP2_PhnD_like"/>
    <property type="match status" value="1"/>
</dbReference>
<dbReference type="EMBL" id="VPFD01000005">
    <property type="protein sequence ID" value="TXG00978.1"/>
    <property type="molecule type" value="Genomic_DNA"/>
</dbReference>
<dbReference type="PANTHER" id="PTHR35841">
    <property type="entry name" value="PHOSPHONATES-BINDING PERIPLASMIC PROTEIN"/>
    <property type="match status" value="1"/>
</dbReference>
<accession>A0A5C7G345</accession>
<proteinExistence type="inferred from homology"/>
<keyword evidence="4" id="KW-1185">Reference proteome</keyword>
<protein>
    <submittedName>
        <fullName evidence="3">Phosphate/phosphite/phosphonate ABC transporter substrate-binding protein</fullName>
    </submittedName>
</protein>
<dbReference type="Pfam" id="PF12974">
    <property type="entry name" value="Phosphonate-bd"/>
    <property type="match status" value="1"/>
</dbReference>
<dbReference type="GO" id="GO:0043190">
    <property type="term" value="C:ATP-binding cassette (ABC) transporter complex"/>
    <property type="evidence" value="ECO:0007669"/>
    <property type="project" value="InterPro"/>
</dbReference>
<comment type="similarity">
    <text evidence="1">Belongs to the phosphate/phosphite/phosphonate binding protein family.</text>
</comment>
<dbReference type="GO" id="GO:0055085">
    <property type="term" value="P:transmembrane transport"/>
    <property type="evidence" value="ECO:0007669"/>
    <property type="project" value="InterPro"/>
</dbReference>
<dbReference type="NCBIfam" id="TIGR01098">
    <property type="entry name" value="3A0109s03R"/>
    <property type="match status" value="1"/>
</dbReference>
<evidence type="ECO:0000256" key="2">
    <source>
        <dbReference type="ARBA" id="ARBA00022729"/>
    </source>
</evidence>
<gene>
    <name evidence="3" type="ORF">FVD38_06985</name>
</gene>
<dbReference type="AlphaFoldDB" id="A0A5C7G345"/>
<dbReference type="SUPFAM" id="SSF53850">
    <property type="entry name" value="Periplasmic binding protein-like II"/>
    <property type="match status" value="1"/>
</dbReference>
<dbReference type="PANTHER" id="PTHR35841:SF1">
    <property type="entry name" value="PHOSPHONATES-BINDING PERIPLASMIC PROTEIN"/>
    <property type="match status" value="1"/>
</dbReference>
<evidence type="ECO:0000313" key="4">
    <source>
        <dbReference type="Proteomes" id="UP000321413"/>
    </source>
</evidence>
<reference evidence="3 4" key="1">
    <citation type="submission" date="2019-08" db="EMBL/GenBank/DDBJ databases">
        <title>Massilia golmudensis sp. nov., isolated from sand in the Qinghai-Tibetan Plateau.</title>
        <authorList>
            <person name="Zhang B."/>
        </authorList>
    </citation>
    <scope>NUCLEOTIDE SEQUENCE [LARGE SCALE GENOMIC DNA]</scope>
    <source>
        <strain evidence="3 4">GEM5</strain>
    </source>
</reference>
<evidence type="ECO:0000256" key="1">
    <source>
        <dbReference type="ARBA" id="ARBA00007162"/>
    </source>
</evidence>
<keyword evidence="2" id="KW-0732">Signal</keyword>
<sequence length="284" mass="30747">MQLPLLAALSAHGAPALAAACERPNRLRFSIIPRGDVRKEIADLQPLLDQLRAALGIPVEIYAAPSYGAVVEALLSGAVQLARLGPASYVSARRADPMLTPFANYANKASRFQPAGAFYHSLLIVRAGSAIMDVGALRGKRLALVDPESTSGALIPRHVFAKQVGRPLEAYFSQVGYSGSHTQSINRVLAGQIDAAFVGSQNLATEMASNPARERQIRVVWRSGPIPTDPFVFRGQLCDDLQEKIRGAFFNRGGPQSADVLDKLNVARFVPVSDRDYRIVQEIY</sequence>
<evidence type="ECO:0000313" key="3">
    <source>
        <dbReference type="EMBL" id="TXG00978.1"/>
    </source>
</evidence>
<dbReference type="InterPro" id="IPR005770">
    <property type="entry name" value="PhnD"/>
</dbReference>